<evidence type="ECO:0000256" key="5">
    <source>
        <dbReference type="ARBA" id="ARBA00022448"/>
    </source>
</evidence>
<evidence type="ECO:0000256" key="3">
    <source>
        <dbReference type="ARBA" id="ARBA00011245"/>
    </source>
</evidence>
<evidence type="ECO:0000256" key="8">
    <source>
        <dbReference type="ARBA" id="ARBA00023136"/>
    </source>
</evidence>
<dbReference type="GO" id="GO:0015031">
    <property type="term" value="P:protein transport"/>
    <property type="evidence" value="ECO:0007669"/>
    <property type="project" value="UniProtKB-KW"/>
</dbReference>
<evidence type="ECO:0000256" key="7">
    <source>
        <dbReference type="ARBA" id="ARBA00022927"/>
    </source>
</evidence>
<evidence type="ECO:0000256" key="13">
    <source>
        <dbReference type="SAM" id="SignalP"/>
    </source>
</evidence>
<dbReference type="Gene3D" id="2.50.20.10">
    <property type="entry name" value="Lipoprotein localisation LolA/LolB/LppX"/>
    <property type="match status" value="1"/>
</dbReference>
<dbReference type="Pfam" id="PF03550">
    <property type="entry name" value="LolB"/>
    <property type="match status" value="1"/>
</dbReference>
<evidence type="ECO:0000256" key="6">
    <source>
        <dbReference type="ARBA" id="ARBA00022729"/>
    </source>
</evidence>
<evidence type="ECO:0000256" key="1">
    <source>
        <dbReference type="ARBA" id="ARBA00004459"/>
    </source>
</evidence>
<name>A0A378XDP4_9BURK</name>
<dbReference type="OrthoDB" id="5296388at2"/>
<dbReference type="RefSeq" id="WP_018573690.1">
    <property type="nucleotide sequence ID" value="NZ_CP065725.1"/>
</dbReference>
<evidence type="ECO:0000256" key="4">
    <source>
        <dbReference type="ARBA" id="ARBA00016202"/>
    </source>
</evidence>
<dbReference type="Proteomes" id="UP000594903">
    <property type="component" value="Chromosome"/>
</dbReference>
<evidence type="ECO:0000313" key="15">
    <source>
        <dbReference type="EMBL" id="SUA52903.1"/>
    </source>
</evidence>
<keyword evidence="12 15" id="KW-0449">Lipoprotein</keyword>
<evidence type="ECO:0000313" key="16">
    <source>
        <dbReference type="Proteomes" id="UP000254603"/>
    </source>
</evidence>
<dbReference type="InterPro" id="IPR029046">
    <property type="entry name" value="LolA/LolB/LppX"/>
</dbReference>
<organism evidence="15 16">
    <name type="scientific">Oligella ureolytica</name>
    <dbReference type="NCBI Taxonomy" id="90244"/>
    <lineage>
        <taxon>Bacteria</taxon>
        <taxon>Pseudomonadati</taxon>
        <taxon>Pseudomonadota</taxon>
        <taxon>Betaproteobacteria</taxon>
        <taxon>Burkholderiales</taxon>
        <taxon>Alcaligenaceae</taxon>
        <taxon>Oligella</taxon>
    </lineage>
</organism>
<keyword evidence="8" id="KW-0472">Membrane</keyword>
<dbReference type="GO" id="GO:0009279">
    <property type="term" value="C:cell outer membrane"/>
    <property type="evidence" value="ECO:0007669"/>
    <property type="project" value="UniProtKB-SubCell"/>
</dbReference>
<gene>
    <name evidence="15" type="primary">lolB</name>
    <name evidence="14" type="ORF">I6G29_04525</name>
    <name evidence="15" type="ORF">NCTC11997_00955</name>
</gene>
<accession>A0A378XDP4</accession>
<keyword evidence="9" id="KW-0564">Palmitate</keyword>
<proteinExistence type="inferred from homology"/>
<evidence type="ECO:0000313" key="17">
    <source>
        <dbReference type="Proteomes" id="UP000594903"/>
    </source>
</evidence>
<evidence type="ECO:0000256" key="10">
    <source>
        <dbReference type="ARBA" id="ARBA00023186"/>
    </source>
</evidence>
<feature type="chain" id="PRO_5016581909" description="Outer-membrane lipoprotein LolB" evidence="13">
    <location>
        <begin position="23"/>
        <end position="194"/>
    </location>
</feature>
<dbReference type="InterPro" id="IPR004565">
    <property type="entry name" value="OM_lipoprot_LolB"/>
</dbReference>
<dbReference type="EMBL" id="UGSB01000001">
    <property type="protein sequence ID" value="SUA52903.1"/>
    <property type="molecule type" value="Genomic_DNA"/>
</dbReference>
<dbReference type="EMBL" id="CP065725">
    <property type="protein sequence ID" value="QPT40836.1"/>
    <property type="molecule type" value="Genomic_DNA"/>
</dbReference>
<comment type="similarity">
    <text evidence="2">Belongs to the LolB family.</text>
</comment>
<evidence type="ECO:0000313" key="14">
    <source>
        <dbReference type="EMBL" id="QPT40836.1"/>
    </source>
</evidence>
<keyword evidence="6 13" id="KW-0732">Signal</keyword>
<evidence type="ECO:0000256" key="11">
    <source>
        <dbReference type="ARBA" id="ARBA00023237"/>
    </source>
</evidence>
<dbReference type="AlphaFoldDB" id="A0A378XDP4"/>
<comment type="subcellular location">
    <subcellularLocation>
        <location evidence="1">Cell outer membrane</location>
        <topology evidence="1">Lipid-anchor</topology>
    </subcellularLocation>
</comment>
<reference evidence="15 16" key="1">
    <citation type="submission" date="2018-06" db="EMBL/GenBank/DDBJ databases">
        <authorList>
            <consortium name="Pathogen Informatics"/>
            <person name="Doyle S."/>
        </authorList>
    </citation>
    <scope>NUCLEOTIDE SEQUENCE [LARGE SCALE GENOMIC DNA]</scope>
    <source>
        <strain evidence="15 16">NCTC11997</strain>
    </source>
</reference>
<evidence type="ECO:0000256" key="12">
    <source>
        <dbReference type="ARBA" id="ARBA00023288"/>
    </source>
</evidence>
<evidence type="ECO:0000256" key="2">
    <source>
        <dbReference type="ARBA" id="ARBA00009696"/>
    </source>
</evidence>
<feature type="signal peptide" evidence="13">
    <location>
        <begin position="1"/>
        <end position="22"/>
    </location>
</feature>
<reference evidence="14 17" key="2">
    <citation type="submission" date="2020-12" db="EMBL/GenBank/DDBJ databases">
        <title>FDA dAtabase for Regulatory Grade micrObial Sequences (FDA-ARGOS): Supporting development and validation of Infectious Disease Dx tests.</title>
        <authorList>
            <person name="Sproer C."/>
            <person name="Gronow S."/>
            <person name="Severitt S."/>
            <person name="Schroder I."/>
            <person name="Tallon L."/>
            <person name="Sadzewicz L."/>
            <person name="Zhao X."/>
            <person name="Boylan J."/>
            <person name="Ott S."/>
            <person name="Bowen H."/>
            <person name="Vavikolanu K."/>
            <person name="Mehta A."/>
            <person name="Aluvathingal J."/>
            <person name="Nadendla S."/>
            <person name="Lowell S."/>
            <person name="Myers T."/>
            <person name="Yan Y."/>
            <person name="Sichtig H."/>
        </authorList>
    </citation>
    <scope>NUCLEOTIDE SEQUENCE [LARGE SCALE GENOMIC DNA]</scope>
    <source>
        <strain evidence="14 17">FDAARGOS_872</strain>
    </source>
</reference>
<dbReference type="PROSITE" id="PS51257">
    <property type="entry name" value="PROKAR_LIPOPROTEIN"/>
    <property type="match status" value="1"/>
</dbReference>
<keyword evidence="7" id="KW-0653">Protein transport</keyword>
<keyword evidence="5" id="KW-0813">Transport</keyword>
<sequence length="194" mass="21614">MQVFLKKCLGALFLSSVALMSACTLTPKVDDGQLTEETRVGRFSVLSYDKRDNVNKDAVQGGFIWRDLGRTLEVDLTNPLGNTLARVEVSDFQSVLINSSGQRVVAPSPDDLMAKALDGRPLPVSGLRYWVKGELMPTTQADNVERDEQGRLLSVYQHGWQVNLSAYNIKGPTRLHLIRNEAVERITVRLTIDQ</sequence>
<dbReference type="CDD" id="cd16326">
    <property type="entry name" value="LolB"/>
    <property type="match status" value="1"/>
</dbReference>
<evidence type="ECO:0000256" key="9">
    <source>
        <dbReference type="ARBA" id="ARBA00023139"/>
    </source>
</evidence>
<dbReference type="Proteomes" id="UP000254603">
    <property type="component" value="Unassembled WGS sequence"/>
</dbReference>
<keyword evidence="11" id="KW-0998">Cell outer membrane</keyword>
<keyword evidence="10" id="KW-0143">Chaperone</keyword>
<comment type="subunit">
    <text evidence="3">Monomer.</text>
</comment>
<dbReference type="STRING" id="1122619.GCA_000373745_00514"/>
<protein>
    <recommendedName>
        <fullName evidence="4">Outer-membrane lipoprotein LolB</fullName>
    </recommendedName>
</protein>
<keyword evidence="17" id="KW-1185">Reference proteome</keyword>
<dbReference type="SUPFAM" id="SSF89392">
    <property type="entry name" value="Prokaryotic lipoproteins and lipoprotein localization factors"/>
    <property type="match status" value="1"/>
</dbReference>